<dbReference type="RefSeq" id="WP_010101862.1">
    <property type="nucleotide sequence ID" value="NZ_CP008726.1"/>
</dbReference>
<protein>
    <submittedName>
        <fullName evidence="1">Uncharacterized protein</fullName>
    </submittedName>
</protein>
<dbReference type="KEGG" id="bok:DM82_164"/>
<evidence type="ECO:0000313" key="1">
    <source>
        <dbReference type="EMBL" id="AIO67969.1"/>
    </source>
</evidence>
<dbReference type="EMBL" id="CP008726">
    <property type="protein sequence ID" value="AIO67969.1"/>
    <property type="molecule type" value="Genomic_DNA"/>
</dbReference>
<dbReference type="Proteomes" id="UP000029424">
    <property type="component" value="Chromosome 1"/>
</dbReference>
<accession>A0AAI8FPB4</accession>
<organism evidence="1 2">
    <name type="scientific">Burkholderia oklahomensis</name>
    <dbReference type="NCBI Taxonomy" id="342113"/>
    <lineage>
        <taxon>Bacteria</taxon>
        <taxon>Pseudomonadati</taxon>
        <taxon>Pseudomonadota</taxon>
        <taxon>Betaproteobacteria</taxon>
        <taxon>Burkholderiales</taxon>
        <taxon>Burkholderiaceae</taxon>
        <taxon>Burkholderia</taxon>
        <taxon>pseudomallei group</taxon>
    </lineage>
</organism>
<reference evidence="1 2" key="1">
    <citation type="submission" date="2014-06" db="EMBL/GenBank/DDBJ databases">
        <authorList>
            <person name="Bishop-Lilly K.A."/>
            <person name="Broomall S.M."/>
            <person name="Chain P.S."/>
            <person name="Chertkov O."/>
            <person name="Coyne S.R."/>
            <person name="Daligault H.E."/>
            <person name="Davenport K.W."/>
            <person name="Erkkila T."/>
            <person name="Frey K.G."/>
            <person name="Gibbons H.S."/>
            <person name="Gu W."/>
            <person name="Jaissle J."/>
            <person name="Johnson S.L."/>
            <person name="Koroleva G.I."/>
            <person name="Ladner J.T."/>
            <person name="Lo C.-C."/>
            <person name="Minogue T.D."/>
            <person name="Munk C."/>
            <person name="Palacios G.F."/>
            <person name="Redden C.L."/>
            <person name="Rosenzweig C.N."/>
            <person name="Scholz M.B."/>
            <person name="Teshima H."/>
            <person name="Xu Y."/>
        </authorList>
    </citation>
    <scope>NUCLEOTIDE SEQUENCE [LARGE SCALE GENOMIC DNA]</scope>
    <source>
        <strain evidence="1 2">EO147</strain>
    </source>
</reference>
<keyword evidence="2" id="KW-1185">Reference proteome</keyword>
<gene>
    <name evidence="1" type="ORF">DM82_164</name>
</gene>
<sequence>MDKTELIQFRIDAFTPDTLPMSRLAEYLVQLADLLGSHEHVHFTSVKKGSAIPQAKVDYPAIPKVQARLQLAHSVDAPDDVRRPFEAINRLLKADNAKATLKAGNVVYVKFLGREIPDEKPYRLREAGCLDGTVIRIGGTDRTIPVWLQSLDGQTIYKGIETTPATARSLVGHYLGKPVRVHGQGVWERSSEGDWSLVSFHIAHFEELDETPVDEVFAKLASLPGNGWAELDDPIKEHQRIRGSD</sequence>
<dbReference type="AlphaFoldDB" id="A0AAI8FPB4"/>
<name>A0AAI8FPB4_9BURK</name>
<evidence type="ECO:0000313" key="2">
    <source>
        <dbReference type="Proteomes" id="UP000029424"/>
    </source>
</evidence>
<proteinExistence type="predicted"/>